<feature type="region of interest" description="Disordered" evidence="1">
    <location>
        <begin position="43"/>
        <end position="77"/>
    </location>
</feature>
<evidence type="ECO:0000313" key="3">
    <source>
        <dbReference type="Proteomes" id="UP000314294"/>
    </source>
</evidence>
<feature type="region of interest" description="Disordered" evidence="1">
    <location>
        <begin position="91"/>
        <end position="122"/>
    </location>
</feature>
<proteinExistence type="predicted"/>
<dbReference type="AlphaFoldDB" id="A0A4Z2HNL8"/>
<protein>
    <submittedName>
        <fullName evidence="2">Uncharacterized protein</fullName>
    </submittedName>
</protein>
<feature type="region of interest" description="Disordered" evidence="1">
    <location>
        <begin position="216"/>
        <end position="262"/>
    </location>
</feature>
<dbReference type="EMBL" id="SRLO01000208">
    <property type="protein sequence ID" value="TNN67200.1"/>
    <property type="molecule type" value="Genomic_DNA"/>
</dbReference>
<dbReference type="Proteomes" id="UP000314294">
    <property type="component" value="Unassembled WGS sequence"/>
</dbReference>
<keyword evidence="3" id="KW-1185">Reference proteome</keyword>
<feature type="compositionally biased region" description="Low complexity" evidence="1">
    <location>
        <begin position="48"/>
        <end position="66"/>
    </location>
</feature>
<organism evidence="2 3">
    <name type="scientific">Liparis tanakae</name>
    <name type="common">Tanaka's snailfish</name>
    <dbReference type="NCBI Taxonomy" id="230148"/>
    <lineage>
        <taxon>Eukaryota</taxon>
        <taxon>Metazoa</taxon>
        <taxon>Chordata</taxon>
        <taxon>Craniata</taxon>
        <taxon>Vertebrata</taxon>
        <taxon>Euteleostomi</taxon>
        <taxon>Actinopterygii</taxon>
        <taxon>Neopterygii</taxon>
        <taxon>Teleostei</taxon>
        <taxon>Neoteleostei</taxon>
        <taxon>Acanthomorphata</taxon>
        <taxon>Eupercaria</taxon>
        <taxon>Perciformes</taxon>
        <taxon>Cottioidei</taxon>
        <taxon>Cottales</taxon>
        <taxon>Liparidae</taxon>
        <taxon>Liparis</taxon>
    </lineage>
</organism>
<evidence type="ECO:0000256" key="1">
    <source>
        <dbReference type="SAM" id="MobiDB-lite"/>
    </source>
</evidence>
<reference evidence="2 3" key="1">
    <citation type="submission" date="2019-03" db="EMBL/GenBank/DDBJ databases">
        <title>First draft genome of Liparis tanakae, snailfish: a comprehensive survey of snailfish specific genes.</title>
        <authorList>
            <person name="Kim W."/>
            <person name="Song I."/>
            <person name="Jeong J.-H."/>
            <person name="Kim D."/>
            <person name="Kim S."/>
            <person name="Ryu S."/>
            <person name="Song J.Y."/>
            <person name="Lee S.K."/>
        </authorList>
    </citation>
    <scope>NUCLEOTIDE SEQUENCE [LARGE SCALE GENOMIC DNA]</scope>
    <source>
        <tissue evidence="2">Muscle</tissue>
    </source>
</reference>
<comment type="caution">
    <text evidence="2">The sequence shown here is derived from an EMBL/GenBank/DDBJ whole genome shotgun (WGS) entry which is preliminary data.</text>
</comment>
<name>A0A4Z2HNL8_9TELE</name>
<gene>
    <name evidence="2" type="ORF">EYF80_022617</name>
</gene>
<feature type="compositionally biased region" description="Basic and acidic residues" evidence="1">
    <location>
        <begin position="102"/>
        <end position="122"/>
    </location>
</feature>
<evidence type="ECO:0000313" key="2">
    <source>
        <dbReference type="EMBL" id="TNN67200.1"/>
    </source>
</evidence>
<sequence length="262" mass="27997">MCSLQPCGSPPPLLLPSSPSFVLGACSPVTPLGNELQIAGIPLEHEAQQQGQQEQTQQRQQQDEPQLGVNRRGRQADALFADVSGRRRTCRGRRPRCCPPGKETRTVGLEGEREGGRERGREGLQTASLGELAVGPRLLPLQLNGAGGQGDGAGRRLPGRGGGQGVELAQRALAAALCGKQERVWLPWSNENTRYRLTIPLGRAGGWMVTRAEVADTRRKTGAPTPSGGAGPVRPSTHGPAERPAEFTAQSCRTKNNRELKT</sequence>
<accession>A0A4Z2HNL8</accession>